<dbReference type="AlphaFoldDB" id="A0A7X5R1Z8"/>
<evidence type="ECO:0008006" key="4">
    <source>
        <dbReference type="Google" id="ProtNLM"/>
    </source>
</evidence>
<keyword evidence="3" id="KW-1185">Reference proteome</keyword>
<organism evidence="2 3">
    <name type="scientific">Lysinibacter cavernae</name>
    <dbReference type="NCBI Taxonomy" id="1640652"/>
    <lineage>
        <taxon>Bacteria</taxon>
        <taxon>Bacillati</taxon>
        <taxon>Actinomycetota</taxon>
        <taxon>Actinomycetes</taxon>
        <taxon>Micrococcales</taxon>
        <taxon>Microbacteriaceae</taxon>
        <taxon>Lysinibacter</taxon>
    </lineage>
</organism>
<proteinExistence type="predicted"/>
<dbReference type="EMBL" id="JAAMOX010000002">
    <property type="protein sequence ID" value="NIH54151.1"/>
    <property type="molecule type" value="Genomic_DNA"/>
</dbReference>
<gene>
    <name evidence="2" type="ORF">FHX76_002047</name>
</gene>
<evidence type="ECO:0000313" key="2">
    <source>
        <dbReference type="EMBL" id="NIH54151.1"/>
    </source>
</evidence>
<feature type="transmembrane region" description="Helical" evidence="1">
    <location>
        <begin position="238"/>
        <end position="260"/>
    </location>
</feature>
<comment type="caution">
    <text evidence="2">The sequence shown here is derived from an EMBL/GenBank/DDBJ whole genome shotgun (WGS) entry which is preliminary data.</text>
</comment>
<evidence type="ECO:0000256" key="1">
    <source>
        <dbReference type="SAM" id="Phobius"/>
    </source>
</evidence>
<keyword evidence="1" id="KW-0472">Membrane</keyword>
<keyword evidence="1" id="KW-1133">Transmembrane helix</keyword>
<evidence type="ECO:0000313" key="3">
    <source>
        <dbReference type="Proteomes" id="UP000541033"/>
    </source>
</evidence>
<keyword evidence="1" id="KW-0812">Transmembrane</keyword>
<feature type="transmembrane region" description="Helical" evidence="1">
    <location>
        <begin position="382"/>
        <end position="399"/>
    </location>
</feature>
<reference evidence="2 3" key="1">
    <citation type="submission" date="2020-02" db="EMBL/GenBank/DDBJ databases">
        <title>Sequencing the genomes of 1000 actinobacteria strains.</title>
        <authorList>
            <person name="Klenk H.-P."/>
        </authorList>
    </citation>
    <scope>NUCLEOTIDE SEQUENCE [LARGE SCALE GENOMIC DNA]</scope>
    <source>
        <strain evidence="2 3">DSM 27960</strain>
    </source>
</reference>
<feature type="transmembrane region" description="Helical" evidence="1">
    <location>
        <begin position="309"/>
        <end position="340"/>
    </location>
</feature>
<name>A0A7X5R1Z8_9MICO</name>
<accession>A0A7X5R1Z8</accession>
<feature type="transmembrane region" description="Helical" evidence="1">
    <location>
        <begin position="405"/>
        <end position="424"/>
    </location>
</feature>
<feature type="transmembrane region" description="Helical" evidence="1">
    <location>
        <begin position="267"/>
        <end position="289"/>
    </location>
</feature>
<sequence length="446" mass="46075">MNATPDPTVNESMDTSAVVSKQSPADYQRVFPKRLRSVLSGILIVIALVISPVAITTSWAKNELASTDIFVAQLAPLASDPAVQAMLTDEAVAAIEASVDLDAIASDLFDGLKTLDLPPRSAAALALLEAPAVAGARSVIRSTVQEAVQSDAFAGLWANTLRLSHEQVTGALAGDPDTALSLSASGEIGINLGPLVASVRQQLIDNGMTFATAIPEIDRIVPLGQSDAMTSARFGYNLVLQLGLWLPLVCLVAFSGGILLARRRARAAIWTGISLAVISALLAGGVAAGKLAALSAVTPDPLPRDAADAIIQAATVGLAQPIKLMITIGIVTAIVAYLSGPFRGAAALRRGTSSLLIRVRGAAERSGITTGGFGRMLHRLRVLTRVVVIIVALVILIMSRPLSGATIILVVLSAAVLLLILELLSRPELPVNGRGPGVPTAPEPTA</sequence>
<dbReference type="RefSeq" id="WP_167150566.1">
    <property type="nucleotide sequence ID" value="NZ_JAAMOX010000002.1"/>
</dbReference>
<protein>
    <recommendedName>
        <fullName evidence="4">Integral membrane protein</fullName>
    </recommendedName>
</protein>
<dbReference type="Proteomes" id="UP000541033">
    <property type="component" value="Unassembled WGS sequence"/>
</dbReference>
<feature type="transmembrane region" description="Helical" evidence="1">
    <location>
        <begin position="38"/>
        <end position="60"/>
    </location>
</feature>